<evidence type="ECO:0000256" key="1">
    <source>
        <dbReference type="ARBA" id="ARBA00000971"/>
    </source>
</evidence>
<comment type="catalytic activity">
    <reaction evidence="1 5 6">
        <text>[protein]-peptidylproline (omega=180) = [protein]-peptidylproline (omega=0)</text>
        <dbReference type="Rhea" id="RHEA:16237"/>
        <dbReference type="Rhea" id="RHEA-COMP:10747"/>
        <dbReference type="Rhea" id="RHEA-COMP:10748"/>
        <dbReference type="ChEBI" id="CHEBI:83833"/>
        <dbReference type="ChEBI" id="CHEBI:83834"/>
        <dbReference type="EC" id="5.2.1.8"/>
    </reaction>
</comment>
<evidence type="ECO:0000259" key="8">
    <source>
        <dbReference type="PROSITE" id="PS50059"/>
    </source>
</evidence>
<dbReference type="AlphaFoldDB" id="A0A2W1NED4"/>
<sequence>MKKTMLYAAVLLLASCGSKAEKLDYTPTDSDQEIATYLEDKEWEPVREKSGLYVYTEKEGGSEKPKASDFVTIFYKGYLLDGTVFDATEENPITYPLSGFIPGWKEGIPHFGKGGKGKIIVPPSLGYGSVDNGPIPANSVMIFDIELVDFNGAPPAPKLNNTADYSAEIKAYLAENNLKAKETESGLFIIIEEEGGKEKPTVNQFLTLNYEGYLMDGSSFDGTKGTPTTFPFPMTQLIKGWQEGIPYFGKGGKGKLIIPPYIGYGERGSAKIPANSILVFDIELIDFKD</sequence>
<feature type="signal peptide" evidence="7">
    <location>
        <begin position="1"/>
        <end position="20"/>
    </location>
</feature>
<evidence type="ECO:0000256" key="6">
    <source>
        <dbReference type="RuleBase" id="RU003915"/>
    </source>
</evidence>
<dbReference type="InterPro" id="IPR046357">
    <property type="entry name" value="PPIase_dom_sf"/>
</dbReference>
<keyword evidence="7" id="KW-0732">Signal</keyword>
<dbReference type="PROSITE" id="PS50059">
    <property type="entry name" value="FKBP_PPIASE"/>
    <property type="match status" value="2"/>
</dbReference>
<feature type="domain" description="PPIase FKBP-type" evidence="8">
    <location>
        <begin position="203"/>
        <end position="288"/>
    </location>
</feature>
<dbReference type="PANTHER" id="PTHR43811:SF19">
    <property type="entry name" value="39 KDA FK506-BINDING NUCLEAR PROTEIN"/>
    <property type="match status" value="1"/>
</dbReference>
<evidence type="ECO:0000256" key="3">
    <source>
        <dbReference type="ARBA" id="ARBA00023110"/>
    </source>
</evidence>
<dbReference type="InterPro" id="IPR001179">
    <property type="entry name" value="PPIase_FKBP_dom"/>
</dbReference>
<dbReference type="EMBL" id="QKSB01000008">
    <property type="protein sequence ID" value="PZE16426.1"/>
    <property type="molecule type" value="Genomic_DNA"/>
</dbReference>
<evidence type="ECO:0000256" key="7">
    <source>
        <dbReference type="SAM" id="SignalP"/>
    </source>
</evidence>
<feature type="chain" id="PRO_5016097893" description="Peptidyl-prolyl cis-trans isomerase" evidence="7">
    <location>
        <begin position="21"/>
        <end position="289"/>
    </location>
</feature>
<evidence type="ECO:0000256" key="4">
    <source>
        <dbReference type="ARBA" id="ARBA00023235"/>
    </source>
</evidence>
<dbReference type="Gene3D" id="3.10.50.40">
    <property type="match status" value="2"/>
</dbReference>
<dbReference type="SUPFAM" id="SSF54534">
    <property type="entry name" value="FKBP-like"/>
    <property type="match status" value="2"/>
</dbReference>
<dbReference type="Pfam" id="PF00254">
    <property type="entry name" value="FKBP_C"/>
    <property type="match status" value="2"/>
</dbReference>
<accession>A0A2W1NED4</accession>
<organism evidence="9 10">
    <name type="scientific">Putridiphycobacter roseus</name>
    <dbReference type="NCBI Taxonomy" id="2219161"/>
    <lineage>
        <taxon>Bacteria</taxon>
        <taxon>Pseudomonadati</taxon>
        <taxon>Bacteroidota</taxon>
        <taxon>Flavobacteriia</taxon>
        <taxon>Flavobacteriales</taxon>
        <taxon>Crocinitomicaceae</taxon>
        <taxon>Putridiphycobacter</taxon>
    </lineage>
</organism>
<comment type="caution">
    <text evidence="9">The sequence shown here is derived from an EMBL/GenBank/DDBJ whole genome shotgun (WGS) entry which is preliminary data.</text>
</comment>
<proteinExistence type="inferred from homology"/>
<evidence type="ECO:0000313" key="10">
    <source>
        <dbReference type="Proteomes" id="UP000249248"/>
    </source>
</evidence>
<feature type="domain" description="PPIase FKBP-type" evidence="8">
    <location>
        <begin position="68"/>
        <end position="151"/>
    </location>
</feature>
<name>A0A2W1NED4_9FLAO</name>
<reference evidence="9 10" key="1">
    <citation type="submission" date="2018-06" db="EMBL/GenBank/DDBJ databases">
        <title>The draft genome sequence of Crocinitomix sp. SM1701.</title>
        <authorList>
            <person name="Zhang X."/>
        </authorList>
    </citation>
    <scope>NUCLEOTIDE SEQUENCE [LARGE SCALE GENOMIC DNA]</scope>
    <source>
        <strain evidence="9 10">SM1701</strain>
    </source>
</reference>
<keyword evidence="10" id="KW-1185">Reference proteome</keyword>
<dbReference type="EC" id="5.2.1.8" evidence="6"/>
<dbReference type="GO" id="GO:0003755">
    <property type="term" value="F:peptidyl-prolyl cis-trans isomerase activity"/>
    <property type="evidence" value="ECO:0007669"/>
    <property type="project" value="UniProtKB-UniRule"/>
</dbReference>
<dbReference type="PANTHER" id="PTHR43811">
    <property type="entry name" value="FKBP-TYPE PEPTIDYL-PROLYL CIS-TRANS ISOMERASE FKPA"/>
    <property type="match status" value="1"/>
</dbReference>
<keyword evidence="3 5" id="KW-0697">Rotamase</keyword>
<comment type="similarity">
    <text evidence="2 6">Belongs to the FKBP-type PPIase family.</text>
</comment>
<dbReference type="PROSITE" id="PS51257">
    <property type="entry name" value="PROKAR_LIPOPROTEIN"/>
    <property type="match status" value="1"/>
</dbReference>
<dbReference type="RefSeq" id="WP_111063838.1">
    <property type="nucleotide sequence ID" value="NZ_JBHUCU010000005.1"/>
</dbReference>
<dbReference type="Proteomes" id="UP000249248">
    <property type="component" value="Unassembled WGS sequence"/>
</dbReference>
<evidence type="ECO:0000313" key="9">
    <source>
        <dbReference type="EMBL" id="PZE16426.1"/>
    </source>
</evidence>
<protein>
    <recommendedName>
        <fullName evidence="6">Peptidyl-prolyl cis-trans isomerase</fullName>
        <ecNumber evidence="6">5.2.1.8</ecNumber>
    </recommendedName>
</protein>
<evidence type="ECO:0000256" key="2">
    <source>
        <dbReference type="ARBA" id="ARBA00006577"/>
    </source>
</evidence>
<dbReference type="OrthoDB" id="9814548at2"/>
<evidence type="ECO:0000256" key="5">
    <source>
        <dbReference type="PROSITE-ProRule" id="PRU00277"/>
    </source>
</evidence>
<keyword evidence="4 5" id="KW-0413">Isomerase</keyword>
<gene>
    <name evidence="9" type="ORF">DNU06_12815</name>
</gene>